<dbReference type="EMBL" id="JBOK01000019">
    <property type="protein sequence ID" value="EXU79173.1"/>
    <property type="molecule type" value="Genomic_DNA"/>
</dbReference>
<evidence type="ECO:0000313" key="5">
    <source>
        <dbReference type="Proteomes" id="UP000020766"/>
    </source>
</evidence>
<dbReference type="AlphaFoldDB" id="A0A014NIE8"/>
<evidence type="ECO:0000256" key="2">
    <source>
        <dbReference type="ARBA" id="ARBA00022679"/>
    </source>
</evidence>
<keyword evidence="2 4" id="KW-0808">Transferase</keyword>
<dbReference type="PATRIC" id="fig|1457173.3.peg.2911"/>
<keyword evidence="5" id="KW-1185">Reference proteome</keyword>
<dbReference type="InterPro" id="IPR017459">
    <property type="entry name" value="Glycosyl_Trfase_fam3_N_dom"/>
</dbReference>
<dbReference type="GO" id="GO:0000162">
    <property type="term" value="P:L-tryptophan biosynthetic process"/>
    <property type="evidence" value="ECO:0007669"/>
    <property type="project" value="InterPro"/>
</dbReference>
<name>A0A014NIE8_9BURK</name>
<dbReference type="NCBIfam" id="NF006005">
    <property type="entry name" value="PRK08136.1"/>
    <property type="match status" value="1"/>
</dbReference>
<evidence type="ECO:0000256" key="1">
    <source>
        <dbReference type="ARBA" id="ARBA00022676"/>
    </source>
</evidence>
<reference evidence="4 5" key="1">
    <citation type="submission" date="2014-01" db="EMBL/GenBank/DDBJ databases">
        <title>Interspecies Systems Biology Uncovers Metabolites Affecting C. elegans Gene Expression and Life History Traits.</title>
        <authorList>
            <person name="Watson E."/>
            <person name="Macneil L.T."/>
            <person name="Ritter A.D."/>
            <person name="Yilmaz L.S."/>
            <person name="Rosebrock A.P."/>
            <person name="Caudy A.A."/>
            <person name="Walhout A.J."/>
        </authorList>
    </citation>
    <scope>NUCLEOTIDE SEQUENCE [LARGE SCALE GENOMIC DNA]</scope>
    <source>
        <strain evidence="4 5">DA1877</strain>
    </source>
</reference>
<dbReference type="Proteomes" id="UP000020766">
    <property type="component" value="Unassembled WGS sequence"/>
</dbReference>
<dbReference type="GO" id="GO:0004048">
    <property type="term" value="F:anthranilate phosphoribosyltransferase activity"/>
    <property type="evidence" value="ECO:0007669"/>
    <property type="project" value="InterPro"/>
</dbReference>
<proteinExistence type="predicted"/>
<gene>
    <name evidence="4" type="ORF">AX13_06140</name>
</gene>
<dbReference type="InterPro" id="IPR036320">
    <property type="entry name" value="Glycosyl_Trfase_fam3_N_dom_sf"/>
</dbReference>
<keyword evidence="1" id="KW-0328">Glycosyltransferase</keyword>
<dbReference type="Gene3D" id="1.20.970.10">
    <property type="entry name" value="Transferase, Pyrimidine Nucleoside Phosphorylase, Chain C"/>
    <property type="match status" value="1"/>
</dbReference>
<evidence type="ECO:0000259" key="3">
    <source>
        <dbReference type="Pfam" id="PF02885"/>
    </source>
</evidence>
<protein>
    <submittedName>
        <fullName evidence="4">Glycosyl transferase</fullName>
    </submittedName>
</protein>
<dbReference type="InterPro" id="IPR035902">
    <property type="entry name" value="Nuc_phospho_transferase"/>
</dbReference>
<organism evidence="4 5">
    <name type="scientific">Comamonas aquatica DA1877</name>
    <dbReference type="NCBI Taxonomy" id="1457173"/>
    <lineage>
        <taxon>Bacteria</taxon>
        <taxon>Pseudomonadati</taxon>
        <taxon>Pseudomonadota</taxon>
        <taxon>Betaproteobacteria</taxon>
        <taxon>Burkholderiales</taxon>
        <taxon>Comamonadaceae</taxon>
        <taxon>Comamonas</taxon>
    </lineage>
</organism>
<evidence type="ECO:0000313" key="4">
    <source>
        <dbReference type="EMBL" id="EXU79173.1"/>
    </source>
</evidence>
<dbReference type="PANTHER" id="PTHR43285:SF4">
    <property type="entry name" value="TRANSFERASE"/>
    <property type="match status" value="1"/>
</dbReference>
<accession>A0A014NIE8</accession>
<sequence length="323" mass="34201">MSIQQYLKEIGRGKDGARPLSRPQAAELMGWLLDGQAHPLQVGAFCLAMRIKGETAAEMAGFMDAMHARLPLTEAPASPVVVLPSYNGARRLPVLTPLLALLLVREGLPVLLHGATTETSRTTATQVLAHLGHSPESHLRAPDPGELLLMGPRQLLPGLADLLDARATIGLRNPAHSLVKHFNPLGRGGFASLVVGCYTHPEYALSMAATHAEAGGHALLLRGMEGEPVADPRRQPAMRAILHGQTVQEWTTESGTIPTLPELPPHLDAAATAAFTREVLQGQRPLPATLATQVQAIVALHRQLQTACTPASPALPVTPGAHA</sequence>
<dbReference type="SUPFAM" id="SSF47648">
    <property type="entry name" value="Nucleoside phosphorylase/phosphoribosyltransferase N-terminal domain"/>
    <property type="match status" value="1"/>
</dbReference>
<dbReference type="InterPro" id="IPR005940">
    <property type="entry name" value="Anthranilate_Pribosyl_Tfrase"/>
</dbReference>
<comment type="caution">
    <text evidence="4">The sequence shown here is derived from an EMBL/GenBank/DDBJ whole genome shotgun (WGS) entry which is preliminary data.</text>
</comment>
<dbReference type="RefSeq" id="WP_051519613.1">
    <property type="nucleotide sequence ID" value="NZ_JBOK01000019.1"/>
</dbReference>
<dbReference type="Gene3D" id="3.40.1030.10">
    <property type="entry name" value="Nucleoside phosphorylase/phosphoribosyltransferase catalytic domain"/>
    <property type="match status" value="1"/>
</dbReference>
<dbReference type="Pfam" id="PF02885">
    <property type="entry name" value="Glycos_trans_3N"/>
    <property type="match status" value="1"/>
</dbReference>
<dbReference type="SUPFAM" id="SSF52418">
    <property type="entry name" value="Nucleoside phosphorylase/phosphoribosyltransferase catalytic domain"/>
    <property type="match status" value="1"/>
</dbReference>
<feature type="domain" description="Glycosyl transferase family 3 N-terminal" evidence="3">
    <location>
        <begin position="5"/>
        <end position="68"/>
    </location>
</feature>
<dbReference type="GO" id="GO:0005829">
    <property type="term" value="C:cytosol"/>
    <property type="evidence" value="ECO:0007669"/>
    <property type="project" value="TreeGrafter"/>
</dbReference>
<dbReference type="PANTHER" id="PTHR43285">
    <property type="entry name" value="ANTHRANILATE PHOSPHORIBOSYLTRANSFERASE"/>
    <property type="match status" value="1"/>
</dbReference>